<name>E2BDE1_HARSA</name>
<dbReference type="GO" id="GO:0004521">
    <property type="term" value="F:RNA endonuclease activity"/>
    <property type="evidence" value="ECO:0007669"/>
    <property type="project" value="TreeGrafter"/>
</dbReference>
<dbReference type="InterPro" id="IPR051101">
    <property type="entry name" value="ZC3H12/N4BP1_RNase_Reg"/>
</dbReference>
<evidence type="ECO:0000313" key="3">
    <source>
        <dbReference type="Proteomes" id="UP000008237"/>
    </source>
</evidence>
<proteinExistence type="predicted"/>
<protein>
    <submittedName>
        <fullName evidence="2">Zinc finger CCCH domain-containing protein 12C</fullName>
    </submittedName>
</protein>
<gene>
    <name evidence="2" type="ORF">EAI_07228</name>
</gene>
<dbReference type="GO" id="GO:0005634">
    <property type="term" value="C:nucleus"/>
    <property type="evidence" value="ECO:0007669"/>
    <property type="project" value="TreeGrafter"/>
</dbReference>
<dbReference type="PANTHER" id="PTHR12876">
    <property type="entry name" value="N4BP1-RELATED"/>
    <property type="match status" value="1"/>
</dbReference>
<dbReference type="AlphaFoldDB" id="E2BDE1"/>
<dbReference type="CDD" id="cd18719">
    <property type="entry name" value="PIN_Zc3h12a-N4BP1-like"/>
    <property type="match status" value="1"/>
</dbReference>
<accession>E2BDE1</accession>
<evidence type="ECO:0000259" key="1">
    <source>
        <dbReference type="Pfam" id="PF11977"/>
    </source>
</evidence>
<evidence type="ECO:0000313" key="2">
    <source>
        <dbReference type="EMBL" id="EFN86288.1"/>
    </source>
</evidence>
<dbReference type="Pfam" id="PF11977">
    <property type="entry name" value="RNase_Zc3h12a"/>
    <property type="match status" value="1"/>
</dbReference>
<organism evidence="3">
    <name type="scientific">Harpegnathos saltator</name>
    <name type="common">Jerdon's jumping ant</name>
    <dbReference type="NCBI Taxonomy" id="610380"/>
    <lineage>
        <taxon>Eukaryota</taxon>
        <taxon>Metazoa</taxon>
        <taxon>Ecdysozoa</taxon>
        <taxon>Arthropoda</taxon>
        <taxon>Hexapoda</taxon>
        <taxon>Insecta</taxon>
        <taxon>Pterygota</taxon>
        <taxon>Neoptera</taxon>
        <taxon>Endopterygota</taxon>
        <taxon>Hymenoptera</taxon>
        <taxon>Apocrita</taxon>
        <taxon>Aculeata</taxon>
        <taxon>Formicoidea</taxon>
        <taxon>Formicidae</taxon>
        <taxon>Ponerinae</taxon>
        <taxon>Ponerini</taxon>
        <taxon>Harpegnathos</taxon>
    </lineage>
</organism>
<keyword evidence="3" id="KW-1185">Reference proteome</keyword>
<dbReference type="OMA" id="DAPICEQ"/>
<dbReference type="FunFam" id="3.40.50.11980:FF:000001">
    <property type="entry name" value="ZC3H12A isoform 1"/>
    <property type="match status" value="1"/>
</dbReference>
<dbReference type="PANTHER" id="PTHR12876:SF35">
    <property type="entry name" value="LD08718P-RELATED"/>
    <property type="match status" value="1"/>
</dbReference>
<dbReference type="OrthoDB" id="392925at2759"/>
<dbReference type="GO" id="GO:0003729">
    <property type="term" value="F:mRNA binding"/>
    <property type="evidence" value="ECO:0007669"/>
    <property type="project" value="TreeGrafter"/>
</dbReference>
<sequence>GKHKEALREIVIDGCNVAMAHTNGREFSEKGIKLMVDYFESRGHIVKVFLPQHVRRRRYQLLEEMYTDGIVVFTPSRNIEGKRITPYDDRFILEYATKCGGIVISSDQYRDLYREKPEWRDTILNRLLTPTFVGDIIMFPEDPMGRGGPNLHTFLRH</sequence>
<dbReference type="EMBL" id="GL447616">
    <property type="protein sequence ID" value="EFN86288.1"/>
    <property type="molecule type" value="Genomic_DNA"/>
</dbReference>
<feature type="non-terminal residue" evidence="2">
    <location>
        <position position="1"/>
    </location>
</feature>
<dbReference type="InParanoid" id="E2BDE1"/>
<dbReference type="Gene3D" id="3.40.50.11980">
    <property type="match status" value="1"/>
</dbReference>
<reference evidence="2 3" key="1">
    <citation type="journal article" date="2010" name="Science">
        <title>Genomic comparison of the ants Camponotus floridanus and Harpegnathos saltator.</title>
        <authorList>
            <person name="Bonasio R."/>
            <person name="Zhang G."/>
            <person name="Ye C."/>
            <person name="Mutti N.S."/>
            <person name="Fang X."/>
            <person name="Qin N."/>
            <person name="Donahue G."/>
            <person name="Yang P."/>
            <person name="Li Q."/>
            <person name="Li C."/>
            <person name="Zhang P."/>
            <person name="Huang Z."/>
            <person name="Berger S.L."/>
            <person name="Reinberg D."/>
            <person name="Wang J."/>
            <person name="Liebig J."/>
        </authorList>
    </citation>
    <scope>NUCLEOTIDE SEQUENCE [LARGE SCALE GENOMIC DNA]</scope>
    <source>
        <strain evidence="2 3">R22 G/1</strain>
    </source>
</reference>
<dbReference type="GO" id="GO:0036464">
    <property type="term" value="C:cytoplasmic ribonucleoprotein granule"/>
    <property type="evidence" value="ECO:0007669"/>
    <property type="project" value="TreeGrafter"/>
</dbReference>
<feature type="domain" description="RNase NYN" evidence="1">
    <location>
        <begin position="7"/>
        <end position="152"/>
    </location>
</feature>
<dbReference type="Proteomes" id="UP000008237">
    <property type="component" value="Unassembled WGS sequence"/>
</dbReference>
<dbReference type="InterPro" id="IPR021869">
    <property type="entry name" value="RNase_Zc3h12_NYN"/>
</dbReference>